<comment type="caution">
    <text evidence="6">The sequence shown here is derived from an EMBL/GenBank/DDBJ whole genome shotgun (WGS) entry which is preliminary data.</text>
</comment>
<dbReference type="SUPFAM" id="SSF53271">
    <property type="entry name" value="PRTase-like"/>
    <property type="match status" value="1"/>
</dbReference>
<keyword evidence="3 4" id="KW-0804">Transcription</keyword>
<comment type="function">
    <text evidence="4">Also displays a weak uracil phosphoribosyltransferase activity which is not physiologically significant.</text>
</comment>
<keyword evidence="4 6" id="KW-0808">Transferase</keyword>
<dbReference type="NCBIfam" id="NF003549">
    <property type="entry name" value="PRK05205.1-5"/>
    <property type="match status" value="1"/>
</dbReference>
<dbReference type="InterPro" id="IPR023050">
    <property type="entry name" value="PyrR"/>
</dbReference>
<reference evidence="6 7" key="1">
    <citation type="submission" date="2019-07" db="EMBL/GenBank/DDBJ databases">
        <title>Genome sequencing of 100 strains of the haloalkaliphilic chemolithoautotrophic sulfur-oxidizing bacterium Thioalkalivibrio.</title>
        <authorList>
            <person name="Muyzer G."/>
        </authorList>
    </citation>
    <scope>NUCLEOTIDE SEQUENCE [LARGE SCALE GENOMIC DNA]</scope>
    <source>
        <strain evidence="6 7">ASO4-4</strain>
    </source>
</reference>
<evidence type="ECO:0000259" key="5">
    <source>
        <dbReference type="Pfam" id="PF00156"/>
    </source>
</evidence>
<keyword evidence="2 4" id="KW-0805">Transcription regulation</keyword>
<dbReference type="InterPro" id="IPR029057">
    <property type="entry name" value="PRTase-like"/>
</dbReference>
<dbReference type="Proteomes" id="UP000318307">
    <property type="component" value="Unassembled WGS sequence"/>
</dbReference>
<accession>A0A562S2N0</accession>
<organism evidence="6 7">
    <name type="scientific">Desulfobotulus alkaliphilus</name>
    <dbReference type="NCBI Taxonomy" id="622671"/>
    <lineage>
        <taxon>Bacteria</taxon>
        <taxon>Pseudomonadati</taxon>
        <taxon>Thermodesulfobacteriota</taxon>
        <taxon>Desulfobacteria</taxon>
        <taxon>Desulfobacterales</taxon>
        <taxon>Desulfobacteraceae</taxon>
        <taxon>Desulfobotulus</taxon>
    </lineage>
</organism>
<dbReference type="PANTHER" id="PTHR11608">
    <property type="entry name" value="BIFUNCTIONAL PROTEIN PYRR"/>
    <property type="match status" value="1"/>
</dbReference>
<evidence type="ECO:0000256" key="2">
    <source>
        <dbReference type="ARBA" id="ARBA00023015"/>
    </source>
</evidence>
<dbReference type="InterPro" id="IPR000836">
    <property type="entry name" value="PRTase_dom"/>
</dbReference>
<dbReference type="NCBIfam" id="NF003545">
    <property type="entry name" value="PRK05205.1-1"/>
    <property type="match status" value="1"/>
</dbReference>
<comment type="similarity">
    <text evidence="1 4">Belongs to the purine/pyrimidine phosphoribosyltransferase family. PyrR subfamily.</text>
</comment>
<evidence type="ECO:0000256" key="1">
    <source>
        <dbReference type="ARBA" id="ARBA00005565"/>
    </source>
</evidence>
<dbReference type="PANTHER" id="PTHR11608:SF0">
    <property type="entry name" value="BIFUNCTIONAL PROTEIN PYRR"/>
    <property type="match status" value="1"/>
</dbReference>
<dbReference type="CDD" id="cd06223">
    <property type="entry name" value="PRTases_typeI"/>
    <property type="match status" value="1"/>
</dbReference>
<proteinExistence type="inferred from homology"/>
<dbReference type="GO" id="GO:0004845">
    <property type="term" value="F:uracil phosphoribosyltransferase activity"/>
    <property type="evidence" value="ECO:0007669"/>
    <property type="project" value="UniProtKB-UniRule"/>
</dbReference>
<evidence type="ECO:0000313" key="7">
    <source>
        <dbReference type="Proteomes" id="UP000318307"/>
    </source>
</evidence>
<dbReference type="HAMAP" id="MF_01219">
    <property type="entry name" value="PyrR"/>
    <property type="match status" value="1"/>
</dbReference>
<dbReference type="OrthoDB" id="9802227at2"/>
<dbReference type="InterPro" id="IPR050137">
    <property type="entry name" value="PyrR_bifunctional"/>
</dbReference>
<keyword evidence="4 6" id="KW-0328">Glycosyltransferase</keyword>
<evidence type="ECO:0000256" key="3">
    <source>
        <dbReference type="ARBA" id="ARBA00023163"/>
    </source>
</evidence>
<evidence type="ECO:0000313" key="6">
    <source>
        <dbReference type="EMBL" id="TWI75343.1"/>
    </source>
</evidence>
<comment type="function">
    <text evidence="4">Regulates the transcription of the pyrimidine nucleotide (pyr) operon in response to exogenous pyrimidines.</text>
</comment>
<dbReference type="RefSeq" id="WP_144682558.1">
    <property type="nucleotide sequence ID" value="NZ_VLLC01000004.1"/>
</dbReference>
<dbReference type="AlphaFoldDB" id="A0A562S2N0"/>
<name>A0A562S2N0_9BACT</name>
<feature type="domain" description="Phosphoribosyltransferase" evidence="5">
    <location>
        <begin position="3"/>
        <end position="151"/>
    </location>
</feature>
<dbReference type="Gene3D" id="3.40.50.2020">
    <property type="match status" value="1"/>
</dbReference>
<dbReference type="EC" id="2.4.2.9" evidence="4"/>
<dbReference type="Pfam" id="PF00156">
    <property type="entry name" value="Pribosyltran"/>
    <property type="match status" value="1"/>
</dbReference>
<evidence type="ECO:0000256" key="4">
    <source>
        <dbReference type="HAMAP-Rule" id="MF_01219"/>
    </source>
</evidence>
<protein>
    <recommendedName>
        <fullName evidence="4">Bifunctional protein PyrR</fullName>
    </recommendedName>
    <domain>
        <recommendedName>
            <fullName evidence="4">Pyrimidine operon regulatory protein</fullName>
        </recommendedName>
    </domain>
    <domain>
        <recommendedName>
            <fullName evidence="4">Uracil phosphoribosyltransferase</fullName>
            <shortName evidence="4">UPRTase</shortName>
            <ecNumber evidence="4">2.4.2.9</ecNumber>
        </recommendedName>
    </domain>
</protein>
<gene>
    <name evidence="4" type="primary">pyrR</name>
    <name evidence="6" type="ORF">LZ24_00794</name>
</gene>
<dbReference type="GO" id="GO:0006355">
    <property type="term" value="P:regulation of DNA-templated transcription"/>
    <property type="evidence" value="ECO:0007669"/>
    <property type="project" value="UniProtKB-UniRule"/>
</dbReference>
<comment type="catalytic activity">
    <reaction evidence="4">
        <text>UMP + diphosphate = 5-phospho-alpha-D-ribose 1-diphosphate + uracil</text>
        <dbReference type="Rhea" id="RHEA:13017"/>
        <dbReference type="ChEBI" id="CHEBI:17568"/>
        <dbReference type="ChEBI" id="CHEBI:33019"/>
        <dbReference type="ChEBI" id="CHEBI:57865"/>
        <dbReference type="ChEBI" id="CHEBI:58017"/>
        <dbReference type="EC" id="2.4.2.9"/>
    </reaction>
</comment>
<keyword evidence="7" id="KW-1185">Reference proteome</keyword>
<feature type="short sequence motif" description="PRPP-binding" evidence="4">
    <location>
        <begin position="97"/>
        <end position="109"/>
    </location>
</feature>
<sequence length="176" mass="20135">MEKKILEAPDMSRILTRMAYEILERYPDTDRLALVGIHTRGVFLAERLARYIYEIADLPVKQGTLDITLYRDDWTRISHHPVLRSTNIPFDVDGMDVVLVDDVLYTGRTTRAGMDALIDFGRPRHVGLAVLVDRGHRELPIHADFVGRRVETEKDQTVNVRVAEEDGEDLVLVEVL</sequence>
<dbReference type="EMBL" id="VLLC01000004">
    <property type="protein sequence ID" value="TWI75343.1"/>
    <property type="molecule type" value="Genomic_DNA"/>
</dbReference>
<dbReference type="FunFam" id="3.40.50.2020:FF:000020">
    <property type="entry name" value="Bifunctional protein PyrR"/>
    <property type="match status" value="1"/>
</dbReference>